<organism evidence="2 3">
    <name type="scientific">Calothrix parietina FACHB-288</name>
    <dbReference type="NCBI Taxonomy" id="2692896"/>
    <lineage>
        <taxon>Bacteria</taxon>
        <taxon>Bacillati</taxon>
        <taxon>Cyanobacteriota</taxon>
        <taxon>Cyanophyceae</taxon>
        <taxon>Nostocales</taxon>
        <taxon>Calotrichaceae</taxon>
        <taxon>Calothrix</taxon>
    </lineage>
</organism>
<feature type="transmembrane region" description="Helical" evidence="1">
    <location>
        <begin position="75"/>
        <end position="98"/>
    </location>
</feature>
<name>A0ABR8AJ21_9CYAN</name>
<feature type="transmembrane region" description="Helical" evidence="1">
    <location>
        <begin position="37"/>
        <end position="55"/>
    </location>
</feature>
<sequence length="145" mass="16920">MDQSEQPSLNGNNLHNPDPTFAQQVQRLHQLTVYGRWLFVGCLWLTIAPICLWNLKAEIALWRQYFTWVAVRYGLVYHPLSTFGLALCIGMTTSVLIWQSRNILMGLPAKEKQQLEKQVFRIRQQGSSHPLWKWVCQPVKEIKDN</sequence>
<evidence type="ECO:0000313" key="3">
    <source>
        <dbReference type="Proteomes" id="UP000658514"/>
    </source>
</evidence>
<dbReference type="EMBL" id="JACJQH010000074">
    <property type="protein sequence ID" value="MBD2200045.1"/>
    <property type="molecule type" value="Genomic_DNA"/>
</dbReference>
<evidence type="ECO:0000313" key="2">
    <source>
        <dbReference type="EMBL" id="MBD2200045.1"/>
    </source>
</evidence>
<keyword evidence="3" id="KW-1185">Reference proteome</keyword>
<gene>
    <name evidence="2" type="ORF">H6G24_32035</name>
</gene>
<reference evidence="2 3" key="1">
    <citation type="journal article" date="2020" name="ISME J.">
        <title>Comparative genomics reveals insights into cyanobacterial evolution and habitat adaptation.</title>
        <authorList>
            <person name="Chen M.Y."/>
            <person name="Teng W.K."/>
            <person name="Zhao L."/>
            <person name="Hu C.X."/>
            <person name="Zhou Y.K."/>
            <person name="Han B.P."/>
            <person name="Song L.R."/>
            <person name="Shu W.S."/>
        </authorList>
    </citation>
    <scope>NUCLEOTIDE SEQUENCE [LARGE SCALE GENOMIC DNA]</scope>
    <source>
        <strain evidence="2 3">FACHB-288</strain>
    </source>
</reference>
<keyword evidence="1" id="KW-0812">Transmembrane</keyword>
<proteinExistence type="predicted"/>
<comment type="caution">
    <text evidence="2">The sequence shown here is derived from an EMBL/GenBank/DDBJ whole genome shotgun (WGS) entry which is preliminary data.</text>
</comment>
<accession>A0ABR8AJ21</accession>
<evidence type="ECO:0000256" key="1">
    <source>
        <dbReference type="SAM" id="Phobius"/>
    </source>
</evidence>
<evidence type="ECO:0008006" key="4">
    <source>
        <dbReference type="Google" id="ProtNLM"/>
    </source>
</evidence>
<dbReference type="Proteomes" id="UP000658514">
    <property type="component" value="Unassembled WGS sequence"/>
</dbReference>
<keyword evidence="1" id="KW-0472">Membrane</keyword>
<dbReference type="RefSeq" id="WP_190550245.1">
    <property type="nucleotide sequence ID" value="NZ_CAWPNO010000111.1"/>
</dbReference>
<protein>
    <recommendedName>
        <fullName evidence="4">Poly-beta-1,6-N-acetyl-D-glucosamine biosynthesis protein PgaD</fullName>
    </recommendedName>
</protein>
<keyword evidence="1" id="KW-1133">Transmembrane helix</keyword>